<dbReference type="Gene3D" id="2.60.98.20">
    <property type="entry name" value="Flagellar hook protein FlgE"/>
    <property type="match status" value="1"/>
</dbReference>
<dbReference type="Pfam" id="PF22692">
    <property type="entry name" value="LlgE_F_G_D1"/>
    <property type="match status" value="1"/>
</dbReference>
<evidence type="ECO:0000313" key="10">
    <source>
        <dbReference type="EMBL" id="PWK60424.1"/>
    </source>
</evidence>
<dbReference type="InterPro" id="IPR011491">
    <property type="entry name" value="FlgE_D2"/>
</dbReference>
<evidence type="ECO:0000313" key="11">
    <source>
        <dbReference type="Proteomes" id="UP000245708"/>
    </source>
</evidence>
<dbReference type="Pfam" id="PF00460">
    <property type="entry name" value="Flg_bb_rod"/>
    <property type="match status" value="1"/>
</dbReference>
<feature type="domain" description="Flagellar basal-body/hook protein C-terminal" evidence="7">
    <location>
        <begin position="371"/>
        <end position="416"/>
    </location>
</feature>
<evidence type="ECO:0000256" key="2">
    <source>
        <dbReference type="ARBA" id="ARBA00009677"/>
    </source>
</evidence>
<dbReference type="PANTHER" id="PTHR30435">
    <property type="entry name" value="FLAGELLAR PROTEIN"/>
    <property type="match status" value="1"/>
</dbReference>
<comment type="caution">
    <text evidence="10">The sequence shown here is derived from an EMBL/GenBank/DDBJ whole genome shotgun (WGS) entry which is preliminary data.</text>
</comment>
<dbReference type="NCBIfam" id="TIGR03506">
    <property type="entry name" value="FlgEFG_subfam"/>
    <property type="match status" value="1"/>
</dbReference>
<evidence type="ECO:0000256" key="5">
    <source>
        <dbReference type="RuleBase" id="RU362116"/>
    </source>
</evidence>
<evidence type="ECO:0000259" key="6">
    <source>
        <dbReference type="Pfam" id="PF00460"/>
    </source>
</evidence>
<dbReference type="GO" id="GO:0005829">
    <property type="term" value="C:cytosol"/>
    <property type="evidence" value="ECO:0007669"/>
    <property type="project" value="TreeGrafter"/>
</dbReference>
<dbReference type="EMBL" id="QGGW01000004">
    <property type="protein sequence ID" value="PWK60424.1"/>
    <property type="molecule type" value="Genomic_DNA"/>
</dbReference>
<reference evidence="10 11" key="1">
    <citation type="submission" date="2018-05" db="EMBL/GenBank/DDBJ databases">
        <title>Genomic Encyclopedia of Type Strains, Phase IV (KMG-IV): sequencing the most valuable type-strain genomes for metagenomic binning, comparative biology and taxonomic classification.</title>
        <authorList>
            <person name="Goeker M."/>
        </authorList>
    </citation>
    <scope>NUCLEOTIDE SEQUENCE [LARGE SCALE GENOMIC DNA]</scope>
    <source>
        <strain evidence="10 11">DSM 16097</strain>
    </source>
</reference>
<gene>
    <name evidence="10" type="ORF">C7455_10460</name>
</gene>
<keyword evidence="4 5" id="KW-0975">Bacterial flagellum</keyword>
<dbReference type="InterPro" id="IPR037058">
    <property type="entry name" value="Falgellar_hook_FlgE_sf"/>
</dbReference>
<comment type="similarity">
    <text evidence="2 5">Belongs to the flagella basal body rod proteins family.</text>
</comment>
<evidence type="ECO:0000256" key="1">
    <source>
        <dbReference type="ARBA" id="ARBA00004117"/>
    </source>
</evidence>
<evidence type="ECO:0000259" key="7">
    <source>
        <dbReference type="Pfam" id="PF06429"/>
    </source>
</evidence>
<dbReference type="InterPro" id="IPR010930">
    <property type="entry name" value="Flg_bb/hook_C_dom"/>
</dbReference>
<feature type="domain" description="Flagellar hook protein FlgE/F/G-like D1" evidence="9">
    <location>
        <begin position="83"/>
        <end position="144"/>
    </location>
</feature>
<keyword evidence="10" id="KW-0282">Flagellum</keyword>
<proteinExistence type="inferred from homology"/>
<evidence type="ECO:0000259" key="8">
    <source>
        <dbReference type="Pfam" id="PF07559"/>
    </source>
</evidence>
<organism evidence="10 11">
    <name type="scientific">Roseicyclus mahoneyensis</name>
    <dbReference type="NCBI Taxonomy" id="164332"/>
    <lineage>
        <taxon>Bacteria</taxon>
        <taxon>Pseudomonadati</taxon>
        <taxon>Pseudomonadota</taxon>
        <taxon>Alphaproteobacteria</taxon>
        <taxon>Rhodobacterales</taxon>
        <taxon>Roseobacteraceae</taxon>
        <taxon>Roseicyclus</taxon>
    </lineage>
</organism>
<dbReference type="AlphaFoldDB" id="A0A316GIR7"/>
<dbReference type="PANTHER" id="PTHR30435:SF1">
    <property type="entry name" value="FLAGELLAR HOOK PROTEIN FLGE"/>
    <property type="match status" value="1"/>
</dbReference>
<accession>A0A316GIR7</accession>
<keyword evidence="10" id="KW-0966">Cell projection</keyword>
<name>A0A316GIR7_9RHOB</name>
<dbReference type="InterPro" id="IPR053967">
    <property type="entry name" value="LlgE_F_G-like_D1"/>
</dbReference>
<keyword evidence="11" id="KW-1185">Reference proteome</keyword>
<dbReference type="Proteomes" id="UP000245708">
    <property type="component" value="Unassembled WGS sequence"/>
</dbReference>
<dbReference type="RefSeq" id="WP_109667675.1">
    <property type="nucleotide sequence ID" value="NZ_QGGW01000004.1"/>
</dbReference>
<dbReference type="GO" id="GO:0009425">
    <property type="term" value="C:bacterial-type flagellum basal body"/>
    <property type="evidence" value="ECO:0007669"/>
    <property type="project" value="UniProtKB-SubCell"/>
</dbReference>
<dbReference type="SUPFAM" id="SSF117143">
    <property type="entry name" value="Flagellar hook protein flgE"/>
    <property type="match status" value="1"/>
</dbReference>
<evidence type="ECO:0000256" key="4">
    <source>
        <dbReference type="ARBA" id="ARBA00023143"/>
    </source>
</evidence>
<dbReference type="GO" id="GO:0009424">
    <property type="term" value="C:bacterial-type flagellum hook"/>
    <property type="evidence" value="ECO:0007669"/>
    <property type="project" value="TreeGrafter"/>
</dbReference>
<dbReference type="Pfam" id="PF07559">
    <property type="entry name" value="FlgE_D2"/>
    <property type="match status" value="1"/>
</dbReference>
<comment type="function">
    <text evidence="5">A flexible structure which links the flagellar filament to the drive apparatus in the basal body.</text>
</comment>
<sequence length="417" mass="42341">MSFLTALSGLNAAQADISTTSNNIANVGTVGFHGSRAAFADIYTSSPLSNPATQIGAGTRVTGIERSFSQGAVTVTSNTLDLALQGPGFFRLQTDAAGGQAVYTRAGAFGINAAGQVVNAAGHHLAVYPTAEDGAPLSLQATRALTVPMTRGETTATARVDMSVRLPSGAGGQGSQGAVPPAPFDAADPATYAFATPVNLIDADGRPREAMVYFVQTDVPDVADPATRYEMRLVVDGAESVPEGGAAPVLEFDADGALAAGSGLGVFSSFGSDLTLDLSGSTLGGAAFGVAGMQSDGEMPRALSGLEVDQSGVVWASYGGTEAIALGKIAVANFTNPGGLRSLGDSSYAQTRDSGPASFGEAMVDGFGQIRSGALEQSNVNLTEELVNLITAQRNYQASAKALETNQALSQTIMNIR</sequence>
<dbReference type="InterPro" id="IPR001444">
    <property type="entry name" value="Flag_bb_rod_N"/>
</dbReference>
<evidence type="ECO:0000256" key="3">
    <source>
        <dbReference type="ARBA" id="ARBA00019015"/>
    </source>
</evidence>
<evidence type="ECO:0000259" key="9">
    <source>
        <dbReference type="Pfam" id="PF22692"/>
    </source>
</evidence>
<comment type="subcellular location">
    <subcellularLocation>
        <location evidence="1 5">Bacterial flagellum basal body</location>
    </subcellularLocation>
</comment>
<feature type="domain" description="Flagellar basal body rod protein N-terminal" evidence="6">
    <location>
        <begin position="4"/>
        <end position="32"/>
    </location>
</feature>
<protein>
    <recommendedName>
        <fullName evidence="3 5">Flagellar hook protein FlgE</fullName>
    </recommendedName>
</protein>
<feature type="domain" description="Flagellar hook protein FlgE D2" evidence="8">
    <location>
        <begin position="178"/>
        <end position="297"/>
    </location>
</feature>
<dbReference type="Pfam" id="PF06429">
    <property type="entry name" value="Flg_bbr_C"/>
    <property type="match status" value="1"/>
</dbReference>
<dbReference type="InterPro" id="IPR020013">
    <property type="entry name" value="Flagellar_FlgE/F/G"/>
</dbReference>
<keyword evidence="10" id="KW-0969">Cilium</keyword>
<dbReference type="InterPro" id="IPR037925">
    <property type="entry name" value="FlgE/F/G-like"/>
</dbReference>
<dbReference type="GO" id="GO:0071978">
    <property type="term" value="P:bacterial-type flagellum-dependent swarming motility"/>
    <property type="evidence" value="ECO:0007669"/>
    <property type="project" value="TreeGrafter"/>
</dbReference>
<dbReference type="OrthoDB" id="8372879at2"/>